<evidence type="ECO:0000313" key="3">
    <source>
        <dbReference type="Proteomes" id="UP000193006"/>
    </source>
</evidence>
<proteinExistence type="predicted"/>
<keyword evidence="1" id="KW-0812">Transmembrane</keyword>
<feature type="transmembrane region" description="Helical" evidence="1">
    <location>
        <begin position="329"/>
        <end position="349"/>
    </location>
</feature>
<dbReference type="STRING" id="199441.BkAM31D_20260"/>
<reference evidence="2 3" key="1">
    <citation type="submission" date="2017-04" db="EMBL/GenBank/DDBJ databases">
        <title>Bacillus krulwichiae AM31D Genome sequencing and assembly.</title>
        <authorList>
            <person name="Krulwich T.A."/>
            <person name="Anastor L."/>
            <person name="Ehrlich R."/>
            <person name="Ehrlich G.D."/>
            <person name="Janto B."/>
        </authorList>
    </citation>
    <scope>NUCLEOTIDE SEQUENCE [LARGE SCALE GENOMIC DNA]</scope>
    <source>
        <strain evidence="2 3">AM31D</strain>
    </source>
</reference>
<protein>
    <submittedName>
        <fullName evidence="2">Uncharacterized protein</fullName>
    </submittedName>
</protein>
<dbReference type="EMBL" id="CP020814">
    <property type="protein sequence ID" value="ARK31989.1"/>
    <property type="molecule type" value="Genomic_DNA"/>
</dbReference>
<accession>A0A1X9MEW5</accession>
<name>A0A1X9MEW5_9BACI</name>
<feature type="transmembrane region" description="Helical" evidence="1">
    <location>
        <begin position="224"/>
        <end position="241"/>
    </location>
</feature>
<evidence type="ECO:0000313" key="2">
    <source>
        <dbReference type="EMBL" id="ARK31989.1"/>
    </source>
</evidence>
<dbReference type="AlphaFoldDB" id="A0A1X9MEW5"/>
<dbReference type="Proteomes" id="UP000193006">
    <property type="component" value="Chromosome"/>
</dbReference>
<sequence length="428" mass="49285" precursor="true">MELKLNWYSKAKSKYKKAYAPYHLSVFPLIQSKWVELTNGKAAVVGNSRNPAKESFLRFMVVDEQGQQLKGEEAKAVHRVIAILQSYERLEMLKSSLTKADRGQSTNNELIFLIDQLCQIVGESKEQTVLTKGSVENLFHQWDAFWRAYQDWTWRQNETIASEQEKELVSELIASFVPWENELTMDLNQAILSNYEQAQIKNPPTENVNLSMFNKMLLNTFTSLMRFVFFVVNPLLFILFLTEGFDFSILMFPAISILVYFPLLQTSRTFYQNRTFYLVKGSLEKERGPKSDARIIGQVIDYAGVPMFIGLPLIAIGIVLMIMQGLSTGTIFMLSLGCFFLFVGIVLMYSPVTRKSITFTEDMILYGKQEVFLTDITKVIYHPKSRMIRLQRTNSMPSMVVIKSEEEKAIMAVESWAERVNLPFEVKE</sequence>
<feature type="transmembrane region" description="Helical" evidence="1">
    <location>
        <begin position="247"/>
        <end position="264"/>
    </location>
</feature>
<keyword evidence="3" id="KW-1185">Reference proteome</keyword>
<keyword evidence="1" id="KW-1133">Transmembrane helix</keyword>
<dbReference type="RefSeq" id="WP_066156636.1">
    <property type="nucleotide sequence ID" value="NZ_CP020814.1"/>
</dbReference>
<gene>
    <name evidence="2" type="ORF">BkAM31D_20260</name>
</gene>
<dbReference type="KEGG" id="bkw:BkAM31D_20260"/>
<evidence type="ECO:0000256" key="1">
    <source>
        <dbReference type="SAM" id="Phobius"/>
    </source>
</evidence>
<feature type="transmembrane region" description="Helical" evidence="1">
    <location>
        <begin position="299"/>
        <end position="323"/>
    </location>
</feature>
<organism evidence="2 3">
    <name type="scientific">Halalkalibacter krulwichiae</name>
    <dbReference type="NCBI Taxonomy" id="199441"/>
    <lineage>
        <taxon>Bacteria</taxon>
        <taxon>Bacillati</taxon>
        <taxon>Bacillota</taxon>
        <taxon>Bacilli</taxon>
        <taxon>Bacillales</taxon>
        <taxon>Bacillaceae</taxon>
        <taxon>Halalkalibacter</taxon>
    </lineage>
</organism>
<keyword evidence="1" id="KW-0472">Membrane</keyword>